<dbReference type="GO" id="GO:0003729">
    <property type="term" value="F:mRNA binding"/>
    <property type="evidence" value="ECO:0007669"/>
    <property type="project" value="TreeGrafter"/>
</dbReference>
<dbReference type="Gene3D" id="2.30.29.30">
    <property type="entry name" value="Pleckstrin-homology domain (PH domain)/Phosphotyrosine-binding domain (PTB)"/>
    <property type="match status" value="1"/>
</dbReference>
<keyword evidence="5" id="KW-0597">Phosphoprotein</keyword>
<evidence type="ECO:0000313" key="15">
    <source>
        <dbReference type="Proteomes" id="UP000005408"/>
    </source>
</evidence>
<evidence type="ECO:0000256" key="3">
    <source>
        <dbReference type="ARBA" id="ARBA00008778"/>
    </source>
</evidence>
<dbReference type="GO" id="GO:0000184">
    <property type="term" value="P:nuclear-transcribed mRNA catabolic process, nonsense-mediated decay"/>
    <property type="evidence" value="ECO:0007669"/>
    <property type="project" value="UniProtKB-KW"/>
</dbReference>
<dbReference type="OrthoDB" id="440673at2759"/>
<feature type="compositionally biased region" description="Basic and acidic residues" evidence="12">
    <location>
        <begin position="339"/>
        <end position="349"/>
    </location>
</feature>
<keyword evidence="6" id="KW-0507">mRNA processing</keyword>
<keyword evidence="8" id="KW-0866">Nonsense-mediated mRNA decay</keyword>
<dbReference type="AlphaFoldDB" id="A0A8W8LVW1"/>
<evidence type="ECO:0000313" key="14">
    <source>
        <dbReference type="EnsemblMetazoa" id="G29369.2:cds"/>
    </source>
</evidence>
<dbReference type="GO" id="GO:0008047">
    <property type="term" value="F:enzyme activator activity"/>
    <property type="evidence" value="ECO:0007669"/>
    <property type="project" value="InterPro"/>
</dbReference>
<evidence type="ECO:0000256" key="9">
    <source>
        <dbReference type="ARBA" id="ARBA00023242"/>
    </source>
</evidence>
<sequence length="491" mass="54537">MAEENRMNLAALQQRDPYISDIVDTATQVALYSFNPKSNQWEKTSIEGSLFVYKRSASPNNGFMILNRLGLNNQIEPITKDLEFQLQDPFLLYRNSKAIYGIWFYDKDECARIGQLMNSLLQLAIDYHRAKSDMRQRRASESDSILDKEESTPKNVDILQMLSKAQHEYDRSKCGGINLPKAGDPKPLIDNPNASATKTSNLIRPTPLKIGDVNDEGGGDQDRGGAQSVPPLASVNTAPATAPISLETLFRNASLQQQTTNKTEPQRPQPFHRSVSMTEGDSKSQDLLRHILSSGSMVEDIERQQQRERPTKPSSAPSLKPLSQNFKSSKNRSPPNKIPENDSDRVSHGAKHDISFYLKANENTDVGNLEDQVMEKSPNIQEMEGTENLLTPAALQNSFSLGSEVASGLSRLLPQNPDVLLTPMAFTQSPKSASPANTTMTSQETTEDLPVAALTKEQLQQALLYLIKNDSSFIDSLHEAYLHSLRVSHKT</sequence>
<keyword evidence="15" id="KW-1185">Reference proteome</keyword>
<dbReference type="EC" id="3.6.1.62" evidence="10"/>
<feature type="compositionally biased region" description="Polar residues" evidence="12">
    <location>
        <begin position="192"/>
        <end position="203"/>
    </location>
</feature>
<keyword evidence="4" id="KW-0963">Cytoplasm</keyword>
<dbReference type="InterPro" id="IPR011993">
    <property type="entry name" value="PH-like_dom_sf"/>
</dbReference>
<dbReference type="Gene3D" id="6.10.140.2030">
    <property type="match status" value="1"/>
</dbReference>
<evidence type="ECO:0000256" key="1">
    <source>
        <dbReference type="ARBA" id="ARBA00004123"/>
    </source>
</evidence>
<evidence type="ECO:0000256" key="8">
    <source>
        <dbReference type="ARBA" id="ARBA00023161"/>
    </source>
</evidence>
<dbReference type="EnsemblMetazoa" id="G29369.2">
    <property type="protein sequence ID" value="G29369.2:cds"/>
    <property type="gene ID" value="G29369"/>
</dbReference>
<dbReference type="CDD" id="cd09804">
    <property type="entry name" value="Dcp1"/>
    <property type="match status" value="1"/>
</dbReference>
<dbReference type="GO" id="GO:0006397">
    <property type="term" value="P:mRNA processing"/>
    <property type="evidence" value="ECO:0007669"/>
    <property type="project" value="UniProtKB-KW"/>
</dbReference>
<dbReference type="Pfam" id="PF06058">
    <property type="entry name" value="DCP1"/>
    <property type="match status" value="1"/>
</dbReference>
<feature type="region of interest" description="Disordered" evidence="12">
    <location>
        <begin position="300"/>
        <end position="349"/>
    </location>
</feature>
<dbReference type="PANTHER" id="PTHR16290:SF0">
    <property type="entry name" value="DECAPPING PROTEIN 1, ISOFORM A"/>
    <property type="match status" value="1"/>
</dbReference>
<evidence type="ECO:0000256" key="10">
    <source>
        <dbReference type="ARBA" id="ARBA00026102"/>
    </source>
</evidence>
<feature type="compositionally biased region" description="Polar residues" evidence="12">
    <location>
        <begin position="324"/>
        <end position="334"/>
    </location>
</feature>
<evidence type="ECO:0000256" key="7">
    <source>
        <dbReference type="ARBA" id="ARBA00022801"/>
    </source>
</evidence>
<dbReference type="InterPro" id="IPR031953">
    <property type="entry name" value="mRNA_decap_C"/>
</dbReference>
<comment type="similarity">
    <text evidence="3">Belongs to the DCP1 family.</text>
</comment>
<feature type="region of interest" description="Disordered" evidence="12">
    <location>
        <begin position="173"/>
        <end position="236"/>
    </location>
</feature>
<protein>
    <recommendedName>
        <fullName evidence="10">5'-(N(7)-methylguanosine 5'-triphospho)-[mRNA] hydrolase</fullName>
        <ecNumber evidence="10">3.6.1.62</ecNumber>
    </recommendedName>
</protein>
<keyword evidence="7" id="KW-0378">Hydrolase</keyword>
<keyword evidence="9" id="KW-0539">Nucleus</keyword>
<feature type="domain" description="mRNA-decapping enzyme C-terminal" evidence="13">
    <location>
        <begin position="452"/>
        <end position="487"/>
    </location>
</feature>
<name>A0A8W8LVW1_MAGGI</name>
<evidence type="ECO:0000256" key="2">
    <source>
        <dbReference type="ARBA" id="ARBA00004496"/>
    </source>
</evidence>
<organism evidence="14 15">
    <name type="scientific">Magallana gigas</name>
    <name type="common">Pacific oyster</name>
    <name type="synonym">Crassostrea gigas</name>
    <dbReference type="NCBI Taxonomy" id="29159"/>
    <lineage>
        <taxon>Eukaryota</taxon>
        <taxon>Metazoa</taxon>
        <taxon>Spiralia</taxon>
        <taxon>Lophotrochozoa</taxon>
        <taxon>Mollusca</taxon>
        <taxon>Bivalvia</taxon>
        <taxon>Autobranchia</taxon>
        <taxon>Pteriomorphia</taxon>
        <taxon>Ostreida</taxon>
        <taxon>Ostreoidea</taxon>
        <taxon>Ostreidae</taxon>
        <taxon>Magallana</taxon>
    </lineage>
</organism>
<evidence type="ECO:0000256" key="12">
    <source>
        <dbReference type="SAM" id="MobiDB-lite"/>
    </source>
</evidence>
<evidence type="ECO:0000256" key="11">
    <source>
        <dbReference type="ARBA" id="ARBA00047661"/>
    </source>
</evidence>
<reference evidence="14" key="1">
    <citation type="submission" date="2022-08" db="UniProtKB">
        <authorList>
            <consortium name="EnsemblMetazoa"/>
        </authorList>
    </citation>
    <scope>IDENTIFICATION</scope>
    <source>
        <strain evidence="14">05x7-T-G4-1.051#20</strain>
    </source>
</reference>
<proteinExistence type="inferred from homology"/>
<feature type="compositionally biased region" description="Basic and acidic residues" evidence="12">
    <location>
        <begin position="300"/>
        <end position="311"/>
    </location>
</feature>
<dbReference type="GO" id="GO:0005634">
    <property type="term" value="C:nucleus"/>
    <property type="evidence" value="ECO:0007669"/>
    <property type="project" value="UniProtKB-SubCell"/>
</dbReference>
<comment type="catalytic activity">
    <reaction evidence="11">
        <text>a 5'-end (N(7)-methyl 5'-triphosphoguanosine)-ribonucleoside in mRNA + H2O = N(7)-methyl-GDP + a 5'-end phospho-ribonucleoside in mRNA + 2 H(+)</text>
        <dbReference type="Rhea" id="RHEA:67484"/>
        <dbReference type="Rhea" id="RHEA-COMP:15692"/>
        <dbReference type="Rhea" id="RHEA-COMP:17167"/>
        <dbReference type="ChEBI" id="CHEBI:15377"/>
        <dbReference type="ChEBI" id="CHEBI:15378"/>
        <dbReference type="ChEBI" id="CHEBI:63714"/>
        <dbReference type="ChEBI" id="CHEBI:138282"/>
        <dbReference type="ChEBI" id="CHEBI:156461"/>
        <dbReference type="EC" id="3.6.1.62"/>
    </reaction>
    <physiologicalReaction direction="left-to-right" evidence="11">
        <dbReference type="Rhea" id="RHEA:67485"/>
    </physiologicalReaction>
</comment>
<evidence type="ECO:0000259" key="13">
    <source>
        <dbReference type="Pfam" id="PF16741"/>
    </source>
</evidence>
<dbReference type="GO" id="GO:0000932">
    <property type="term" value="C:P-body"/>
    <property type="evidence" value="ECO:0007669"/>
    <property type="project" value="TreeGrafter"/>
</dbReference>
<evidence type="ECO:0000256" key="5">
    <source>
        <dbReference type="ARBA" id="ARBA00022553"/>
    </source>
</evidence>
<dbReference type="OMA" id="MAEGRMN"/>
<dbReference type="FunFam" id="2.30.29.30:FF:000097">
    <property type="entry name" value="Putative mRNA-decapping enzyme 1A"/>
    <property type="match status" value="1"/>
</dbReference>
<evidence type="ECO:0000256" key="4">
    <source>
        <dbReference type="ARBA" id="ARBA00022490"/>
    </source>
</evidence>
<dbReference type="GO" id="GO:0031087">
    <property type="term" value="P:deadenylation-independent decapping of nuclear-transcribed mRNA"/>
    <property type="evidence" value="ECO:0007669"/>
    <property type="project" value="TreeGrafter"/>
</dbReference>
<dbReference type="PANTHER" id="PTHR16290">
    <property type="entry name" value="TRANSCRIPTION FACTOR SMIF DECAPPING ENZYME DCP1"/>
    <property type="match status" value="1"/>
</dbReference>
<dbReference type="InterPro" id="IPR010334">
    <property type="entry name" value="Dcp1"/>
</dbReference>
<feature type="region of interest" description="Disordered" evidence="12">
    <location>
        <begin position="257"/>
        <end position="283"/>
    </location>
</feature>
<dbReference type="SUPFAM" id="SSF50729">
    <property type="entry name" value="PH domain-like"/>
    <property type="match status" value="1"/>
</dbReference>
<evidence type="ECO:0000256" key="6">
    <source>
        <dbReference type="ARBA" id="ARBA00022664"/>
    </source>
</evidence>
<dbReference type="Proteomes" id="UP000005408">
    <property type="component" value="Unassembled WGS sequence"/>
</dbReference>
<accession>A0A8W8LVW1</accession>
<dbReference type="Pfam" id="PF16741">
    <property type="entry name" value="mRNA_decap_C"/>
    <property type="match status" value="1"/>
</dbReference>
<dbReference type="EnsemblMetazoa" id="G29369.1">
    <property type="protein sequence ID" value="G29369.1:cds"/>
    <property type="gene ID" value="G29369"/>
</dbReference>
<feature type="compositionally biased region" description="Low complexity" evidence="12">
    <location>
        <begin position="312"/>
        <end position="323"/>
    </location>
</feature>
<dbReference type="GO" id="GO:0000290">
    <property type="term" value="P:deadenylation-dependent decapping of nuclear-transcribed mRNA"/>
    <property type="evidence" value="ECO:0007669"/>
    <property type="project" value="InterPro"/>
</dbReference>
<comment type="subcellular location">
    <subcellularLocation>
        <location evidence="2">Cytoplasm</location>
    </subcellularLocation>
    <subcellularLocation>
        <location evidence="1">Nucleus</location>
    </subcellularLocation>
</comment>
<dbReference type="GO" id="GO:0140933">
    <property type="term" value="F:5'-(N(7)-methylguanosine 5'-triphospho)-[mRNA] hydrolase activity"/>
    <property type="evidence" value="ECO:0007669"/>
    <property type="project" value="UniProtKB-EC"/>
</dbReference>